<feature type="transmembrane region" description="Helical" evidence="2">
    <location>
        <begin position="115"/>
        <end position="141"/>
    </location>
</feature>
<organism evidence="3 4">
    <name type="scientific">Daphnia galeata</name>
    <dbReference type="NCBI Taxonomy" id="27404"/>
    <lineage>
        <taxon>Eukaryota</taxon>
        <taxon>Metazoa</taxon>
        <taxon>Ecdysozoa</taxon>
        <taxon>Arthropoda</taxon>
        <taxon>Crustacea</taxon>
        <taxon>Branchiopoda</taxon>
        <taxon>Diplostraca</taxon>
        <taxon>Cladocera</taxon>
        <taxon>Anomopoda</taxon>
        <taxon>Daphniidae</taxon>
        <taxon>Daphnia</taxon>
    </lineage>
</organism>
<dbReference type="EMBL" id="CAKKLH010000037">
    <property type="protein sequence ID" value="CAH0100512.1"/>
    <property type="molecule type" value="Genomic_DNA"/>
</dbReference>
<proteinExistence type="predicted"/>
<accession>A0A8J2RAY0</accession>
<keyword evidence="4" id="KW-1185">Reference proteome</keyword>
<reference evidence="3" key="1">
    <citation type="submission" date="2021-11" db="EMBL/GenBank/DDBJ databases">
        <authorList>
            <person name="Schell T."/>
        </authorList>
    </citation>
    <scope>NUCLEOTIDE SEQUENCE</scope>
    <source>
        <strain evidence="3">M5</strain>
    </source>
</reference>
<evidence type="ECO:0000256" key="2">
    <source>
        <dbReference type="SAM" id="Phobius"/>
    </source>
</evidence>
<feature type="region of interest" description="Disordered" evidence="1">
    <location>
        <begin position="271"/>
        <end position="298"/>
    </location>
</feature>
<dbReference type="Proteomes" id="UP000789390">
    <property type="component" value="Unassembled WGS sequence"/>
</dbReference>
<dbReference type="OrthoDB" id="6386526at2759"/>
<gene>
    <name evidence="3" type="ORF">DGAL_LOCUS2767</name>
</gene>
<feature type="transmembrane region" description="Helical" evidence="2">
    <location>
        <begin position="169"/>
        <end position="191"/>
    </location>
</feature>
<sequence length="298" mass="32648">MNSNNSNMATSFQHSSDGANIWQPVMMAPVKRDERKSKYPGMHNIVINVFSGFCIVLGLASIGVQIAALVIYATELYYYVWFVADVVGHGIWAGSFYVIAGSLGIAAAYKRTTSLLVWTVVMSGLSIASAITASTLAGIAASEGASLDYHTLTLIYFYNTGDVWLALEWSLMAISILASISSIILVVVVSVPLCCSSRRNNNVGNQQGFHFVAGQQQQQPIYFHSQQPMMMHQLYQPNFQTSNVPQQFQQQSQMPFVTAYPTAPYTQAQQLQTPVSVPQQQQKPAGSEAVEVKVQTTE</sequence>
<feature type="transmembrane region" description="Helical" evidence="2">
    <location>
        <begin position="78"/>
        <end position="103"/>
    </location>
</feature>
<evidence type="ECO:0000313" key="3">
    <source>
        <dbReference type="EMBL" id="CAH0100512.1"/>
    </source>
</evidence>
<comment type="caution">
    <text evidence="3">The sequence shown here is derived from an EMBL/GenBank/DDBJ whole genome shotgun (WGS) entry which is preliminary data.</text>
</comment>
<evidence type="ECO:0000256" key="1">
    <source>
        <dbReference type="SAM" id="MobiDB-lite"/>
    </source>
</evidence>
<protein>
    <submittedName>
        <fullName evidence="3">Uncharacterized protein</fullName>
    </submittedName>
</protein>
<evidence type="ECO:0000313" key="4">
    <source>
        <dbReference type="Proteomes" id="UP000789390"/>
    </source>
</evidence>
<name>A0A8J2RAY0_9CRUS</name>
<dbReference type="PANTHER" id="PTHR23320:SF173">
    <property type="entry name" value="MARVEL DOMAIN-CONTAINING PROTEIN-RELATED"/>
    <property type="match status" value="1"/>
</dbReference>
<keyword evidence="2" id="KW-0472">Membrane</keyword>
<dbReference type="AlphaFoldDB" id="A0A8J2RAY0"/>
<feature type="compositionally biased region" description="Polar residues" evidence="1">
    <location>
        <begin position="271"/>
        <end position="284"/>
    </location>
</feature>
<dbReference type="PANTHER" id="PTHR23320">
    <property type="entry name" value="MEMBRANE-SPANNING 4-DOMAINS SUBFAMILY A MS4A -RELATED"/>
    <property type="match status" value="1"/>
</dbReference>
<keyword evidence="2" id="KW-1133">Transmembrane helix</keyword>
<dbReference type="InterPro" id="IPR030417">
    <property type="entry name" value="MS4A"/>
</dbReference>
<keyword evidence="2" id="KW-0812">Transmembrane</keyword>
<feature type="transmembrane region" description="Helical" evidence="2">
    <location>
        <begin position="45"/>
        <end position="72"/>
    </location>
</feature>